<comment type="caution">
    <text evidence="6">The sequence shown here is derived from an EMBL/GenBank/DDBJ whole genome shotgun (WGS) entry which is preliminary data.</text>
</comment>
<feature type="non-terminal residue" evidence="6">
    <location>
        <position position="402"/>
    </location>
</feature>
<dbReference type="RefSeq" id="WP_378212367.1">
    <property type="nucleotide sequence ID" value="NZ_JBHLZP010000678.1"/>
</dbReference>
<dbReference type="Pfam" id="PF02801">
    <property type="entry name" value="Ketoacyl-synt_C"/>
    <property type="match status" value="1"/>
</dbReference>
<dbReference type="InterPro" id="IPR020841">
    <property type="entry name" value="PKS_Beta-ketoAc_synthase_dom"/>
</dbReference>
<dbReference type="EMBL" id="JBHLZP010000678">
    <property type="protein sequence ID" value="MFB9839286.1"/>
    <property type="molecule type" value="Genomic_DNA"/>
</dbReference>
<organism evidence="6 7">
    <name type="scientific">Actinoallomurus acaciae</name>
    <dbReference type="NCBI Taxonomy" id="502577"/>
    <lineage>
        <taxon>Bacteria</taxon>
        <taxon>Bacillati</taxon>
        <taxon>Actinomycetota</taxon>
        <taxon>Actinomycetes</taxon>
        <taxon>Streptosporangiales</taxon>
        <taxon>Thermomonosporaceae</taxon>
        <taxon>Actinoallomurus</taxon>
    </lineage>
</organism>
<dbReference type="CDD" id="cd00833">
    <property type="entry name" value="PKS"/>
    <property type="match status" value="1"/>
</dbReference>
<dbReference type="Gene3D" id="3.40.47.10">
    <property type="match status" value="1"/>
</dbReference>
<dbReference type="SUPFAM" id="SSF53901">
    <property type="entry name" value="Thiolase-like"/>
    <property type="match status" value="1"/>
</dbReference>
<dbReference type="PANTHER" id="PTHR43775:SF37">
    <property type="entry name" value="SI:DKEY-61P9.11"/>
    <property type="match status" value="1"/>
</dbReference>
<keyword evidence="1" id="KW-0596">Phosphopantetheine</keyword>
<feature type="compositionally biased region" description="Basic and acidic residues" evidence="4">
    <location>
        <begin position="1"/>
        <end position="23"/>
    </location>
</feature>
<keyword evidence="7" id="KW-1185">Reference proteome</keyword>
<proteinExistence type="predicted"/>
<evidence type="ECO:0000256" key="4">
    <source>
        <dbReference type="SAM" id="MobiDB-lite"/>
    </source>
</evidence>
<evidence type="ECO:0000256" key="1">
    <source>
        <dbReference type="ARBA" id="ARBA00022450"/>
    </source>
</evidence>
<evidence type="ECO:0000313" key="7">
    <source>
        <dbReference type="Proteomes" id="UP001589627"/>
    </source>
</evidence>
<dbReference type="PANTHER" id="PTHR43775">
    <property type="entry name" value="FATTY ACID SYNTHASE"/>
    <property type="match status" value="1"/>
</dbReference>
<dbReference type="SMART" id="SM00825">
    <property type="entry name" value="PKS_KS"/>
    <property type="match status" value="1"/>
</dbReference>
<sequence length="402" mass="41456">MRRGKAEHVSQDHSREESDRGERPPAVAVIGMAVRLPGASTPEAFWRNLRAGVESVTTFSDDDLLAAGSSPDDPALVRSRPVLADPEWFDAAFFGYSPGEAATIDPQHRLFLECAWEALEAAGRPPRAHRDLSVSVFAGAGPDTYFLHNLHPYGGGALDNLVGNSGDFLAARVSYQLDLTGPSVNVQAGCSTSLVAVHLAVQSLLGGESDLALAGGTTIYFPQRGGYTYREGGVNSPDGHCRAFDAGADGTTPGDGVVVLALRRLADAIEAGDPVLGLIRGTAVNNDGGRKSGFTAPAVDPQVDVVAEALGVAGVAPADVGYVEAHGTGTRMGDALEITALAEGYAGAPPGSCRLGTAKPNVGDTWAAAGAVGLAKVLLAFEHEELPPTINCAEPNPAIDFA</sequence>
<evidence type="ECO:0000256" key="2">
    <source>
        <dbReference type="ARBA" id="ARBA00022553"/>
    </source>
</evidence>
<dbReference type="InterPro" id="IPR018201">
    <property type="entry name" value="Ketoacyl_synth_AS"/>
</dbReference>
<dbReference type="PROSITE" id="PS00606">
    <property type="entry name" value="KS3_1"/>
    <property type="match status" value="1"/>
</dbReference>
<protein>
    <submittedName>
        <fullName evidence="6">Polyketide synthase</fullName>
    </submittedName>
</protein>
<dbReference type="InterPro" id="IPR050091">
    <property type="entry name" value="PKS_NRPS_Biosynth_Enz"/>
</dbReference>
<keyword evidence="3" id="KW-0808">Transferase</keyword>
<accession>A0ABV5YW67</accession>
<feature type="domain" description="Ketosynthase family 3 (KS3)" evidence="5">
    <location>
        <begin position="24"/>
        <end position="402"/>
    </location>
</feature>
<dbReference type="Proteomes" id="UP001589627">
    <property type="component" value="Unassembled WGS sequence"/>
</dbReference>
<evidence type="ECO:0000313" key="6">
    <source>
        <dbReference type="EMBL" id="MFB9839286.1"/>
    </source>
</evidence>
<dbReference type="InterPro" id="IPR014030">
    <property type="entry name" value="Ketoacyl_synth_N"/>
</dbReference>
<gene>
    <name evidence="6" type="ORF">ACFFNX_44800</name>
</gene>
<dbReference type="PROSITE" id="PS52004">
    <property type="entry name" value="KS3_2"/>
    <property type="match status" value="1"/>
</dbReference>
<feature type="region of interest" description="Disordered" evidence="4">
    <location>
        <begin position="1"/>
        <end position="25"/>
    </location>
</feature>
<name>A0ABV5YW67_9ACTN</name>
<evidence type="ECO:0000256" key="3">
    <source>
        <dbReference type="ARBA" id="ARBA00022679"/>
    </source>
</evidence>
<reference evidence="6 7" key="1">
    <citation type="submission" date="2024-09" db="EMBL/GenBank/DDBJ databases">
        <authorList>
            <person name="Sun Q."/>
            <person name="Mori K."/>
        </authorList>
    </citation>
    <scope>NUCLEOTIDE SEQUENCE [LARGE SCALE GENOMIC DNA]</scope>
    <source>
        <strain evidence="6 7">TBRC 0563</strain>
    </source>
</reference>
<dbReference type="Pfam" id="PF00109">
    <property type="entry name" value="ketoacyl-synt"/>
    <property type="match status" value="1"/>
</dbReference>
<evidence type="ECO:0000259" key="5">
    <source>
        <dbReference type="PROSITE" id="PS52004"/>
    </source>
</evidence>
<keyword evidence="2" id="KW-0597">Phosphoprotein</keyword>
<dbReference type="InterPro" id="IPR016039">
    <property type="entry name" value="Thiolase-like"/>
</dbReference>
<dbReference type="InterPro" id="IPR014031">
    <property type="entry name" value="Ketoacyl_synth_C"/>
</dbReference>